<evidence type="ECO:0000256" key="1">
    <source>
        <dbReference type="PROSITE-ProRule" id="PRU00076"/>
    </source>
</evidence>
<dbReference type="CDD" id="cd00063">
    <property type="entry name" value="FN3"/>
    <property type="match status" value="3"/>
</dbReference>
<dbReference type="InterPro" id="IPR000742">
    <property type="entry name" value="EGF"/>
</dbReference>
<organism evidence="5 6">
    <name type="scientific">Frankliniella occidentalis</name>
    <name type="common">Western flower thrips</name>
    <name type="synonym">Euthrips occidentalis</name>
    <dbReference type="NCBI Taxonomy" id="133901"/>
    <lineage>
        <taxon>Eukaryota</taxon>
        <taxon>Metazoa</taxon>
        <taxon>Ecdysozoa</taxon>
        <taxon>Arthropoda</taxon>
        <taxon>Hexapoda</taxon>
        <taxon>Insecta</taxon>
        <taxon>Pterygota</taxon>
        <taxon>Neoptera</taxon>
        <taxon>Paraneoptera</taxon>
        <taxon>Thysanoptera</taxon>
        <taxon>Terebrantia</taxon>
        <taxon>Thripoidea</taxon>
        <taxon>Thripidae</taxon>
        <taxon>Frankliniella</taxon>
    </lineage>
</organism>
<dbReference type="InterPro" id="IPR002049">
    <property type="entry name" value="LE_dom"/>
</dbReference>
<dbReference type="PROSITE" id="PS50026">
    <property type="entry name" value="EGF_3"/>
    <property type="match status" value="1"/>
</dbReference>
<dbReference type="Pfam" id="PF00041">
    <property type="entry name" value="fn3"/>
    <property type="match status" value="1"/>
</dbReference>
<dbReference type="SMART" id="SM00060">
    <property type="entry name" value="FN3"/>
    <property type="match status" value="3"/>
</dbReference>
<feature type="domain" description="Fibronectin type-III" evidence="4">
    <location>
        <begin position="538"/>
        <end position="641"/>
    </location>
</feature>
<protein>
    <submittedName>
        <fullName evidence="6">Tenascin-like</fullName>
    </submittedName>
</protein>
<dbReference type="InterPro" id="IPR003961">
    <property type="entry name" value="FN3_dom"/>
</dbReference>
<feature type="domain" description="Fibronectin type-III" evidence="4">
    <location>
        <begin position="305"/>
        <end position="416"/>
    </location>
</feature>
<dbReference type="CDD" id="cd00055">
    <property type="entry name" value="EGF_Lam"/>
    <property type="match status" value="1"/>
</dbReference>
<keyword evidence="1" id="KW-0245">EGF-like domain</keyword>
<dbReference type="AlphaFoldDB" id="A0A6J1SNL9"/>
<dbReference type="RefSeq" id="XP_026282383.2">
    <property type="nucleotide sequence ID" value="XM_026426598.2"/>
</dbReference>
<accession>A0A6J1SNL9</accession>
<dbReference type="PANTHER" id="PTHR24035:SF109">
    <property type="entry name" value="PROTEIN DRAPER"/>
    <property type="match status" value="1"/>
</dbReference>
<feature type="chain" id="PRO_5039233625" evidence="2">
    <location>
        <begin position="26"/>
        <end position="645"/>
    </location>
</feature>
<name>A0A6J1SNL9_FRAOC</name>
<reference evidence="6" key="1">
    <citation type="submission" date="2025-08" db="UniProtKB">
        <authorList>
            <consortium name="RefSeq"/>
        </authorList>
    </citation>
    <scope>IDENTIFICATION</scope>
    <source>
        <tissue evidence="6">Whole organism</tissue>
    </source>
</reference>
<dbReference type="PANTHER" id="PTHR24035">
    <property type="entry name" value="MULTIPLE EPIDERMAL GROWTH FACTOR-LIKE DOMAINS PROTEIN"/>
    <property type="match status" value="1"/>
</dbReference>
<comment type="caution">
    <text evidence="1">Lacks conserved residue(s) required for the propagation of feature annotation.</text>
</comment>
<dbReference type="OrthoDB" id="10252017at2759"/>
<keyword evidence="1" id="KW-1015">Disulfide bond</keyword>
<dbReference type="Gene3D" id="2.170.300.10">
    <property type="entry name" value="Tie2 ligand-binding domain superfamily"/>
    <property type="match status" value="1"/>
</dbReference>
<sequence length="645" mass="68153">MPPQLHAAVVVTAALVLLAVASVDGARQQGDTVEVGELVLVRLNVTGSGGVVAGFMMCDAKACSKVELWSIETSKARAIRYKAFVDCNSDGWGGTEALSNAKNSTRQFPASTLLLVTRASDQLLTVKLLHDRTGMSATNVALSKTMNRLYIKDHWSETFSPANMTLEFLPSAEHHECANGGVAAAGASGSCECAHGFDGPSCETACGPNRYGPGCSSKCSGHGRGCRGVQFKDVQQPDTKICGAGLHGLLCDQVCGPGLYGPGCTLSCGQCDPDRTQCDPYTGQCPAGCRPGYHGPSCQRALTHLTVGPDITNVTDTSISGTFAPSTDNVKGSGVVSYYDVQYREADGAGLRAGNWVSGAVVGRLPSNWSGSPKLHDFVVRGLRPGAEHEVRVVLLDNALRGYEAVPRVRVSTTGARLISDIIVYDVTARAANISWFNPAGVAVLVQYECVKLLACSDDCSQASGMFIIDELENRTSASVEGLLPGATYRVLVSHKNAAREQAECATFTTPFTVPDAVPEAVVEGDEVADKSGAGVGVAAGPGVVSVSNVSATIRWRMPESCVDLNGIVSGTWWQLFFRAAVCPQGCSPVEHSSSGLTTSMELELESLQPSTAYELRLWLYNTEGYNRERYLRVGFTTARNAPAA</sequence>
<dbReference type="InterPro" id="IPR052108">
    <property type="entry name" value="MEGF/SIB"/>
</dbReference>
<dbReference type="SUPFAM" id="SSF49265">
    <property type="entry name" value="Fibronectin type III"/>
    <property type="match status" value="2"/>
</dbReference>
<evidence type="ECO:0000313" key="6">
    <source>
        <dbReference type="RefSeq" id="XP_026282383.2"/>
    </source>
</evidence>
<dbReference type="GO" id="GO:0048731">
    <property type="term" value="P:system development"/>
    <property type="evidence" value="ECO:0007669"/>
    <property type="project" value="UniProtKB-ARBA"/>
</dbReference>
<dbReference type="Gene3D" id="2.60.40.10">
    <property type="entry name" value="Immunoglobulins"/>
    <property type="match status" value="3"/>
</dbReference>
<dbReference type="PROSITE" id="PS50853">
    <property type="entry name" value="FN3"/>
    <property type="match status" value="3"/>
</dbReference>
<dbReference type="InterPro" id="IPR013783">
    <property type="entry name" value="Ig-like_fold"/>
</dbReference>
<evidence type="ECO:0000259" key="4">
    <source>
        <dbReference type="PROSITE" id="PS50853"/>
    </source>
</evidence>
<dbReference type="PROSITE" id="PS00022">
    <property type="entry name" value="EGF_1"/>
    <property type="match status" value="1"/>
</dbReference>
<feature type="domain" description="EGF-like" evidence="3">
    <location>
        <begin position="168"/>
        <end position="203"/>
    </location>
</feature>
<dbReference type="GeneID" id="113209189"/>
<feature type="signal peptide" evidence="2">
    <location>
        <begin position="1"/>
        <end position="25"/>
    </location>
</feature>
<evidence type="ECO:0000256" key="2">
    <source>
        <dbReference type="SAM" id="SignalP"/>
    </source>
</evidence>
<keyword evidence="2" id="KW-0732">Signal</keyword>
<proteinExistence type="predicted"/>
<keyword evidence="5" id="KW-1185">Reference proteome</keyword>
<dbReference type="GO" id="GO:0048513">
    <property type="term" value="P:animal organ development"/>
    <property type="evidence" value="ECO:0007669"/>
    <property type="project" value="UniProtKB-ARBA"/>
</dbReference>
<evidence type="ECO:0000313" key="5">
    <source>
        <dbReference type="Proteomes" id="UP000504606"/>
    </source>
</evidence>
<feature type="domain" description="Fibronectin type-III" evidence="4">
    <location>
        <begin position="418"/>
        <end position="517"/>
    </location>
</feature>
<dbReference type="Proteomes" id="UP000504606">
    <property type="component" value="Unplaced"/>
</dbReference>
<feature type="disulfide bond" evidence="1">
    <location>
        <begin position="193"/>
        <end position="202"/>
    </location>
</feature>
<evidence type="ECO:0000259" key="3">
    <source>
        <dbReference type="PROSITE" id="PS50026"/>
    </source>
</evidence>
<dbReference type="InterPro" id="IPR036116">
    <property type="entry name" value="FN3_sf"/>
</dbReference>
<dbReference type="KEGG" id="foc:113209189"/>
<gene>
    <name evidence="6" type="primary">LOC113209189</name>
</gene>